<evidence type="ECO:0000313" key="2">
    <source>
        <dbReference type="EMBL" id="MRN39395.1"/>
    </source>
</evidence>
<keyword evidence="3" id="KW-1185">Reference proteome</keyword>
<reference evidence="1" key="1">
    <citation type="journal article" name="Emerg. Infect. Dis.">
        <title>Two cases of a newly characterized neisseria species.</title>
        <authorList>
            <person name="Mustapha M."/>
            <person name="Lemos A.P.S."/>
            <person name="Harrison L.H."/>
            <person name="Vantyne D."/>
            <person name="Sacchi C.T."/>
        </authorList>
    </citation>
    <scope>NUCLEOTIDE SEQUENCE</scope>
    <source>
        <strain evidence="1">N.95.16</strain>
    </source>
</reference>
<proteinExistence type="predicted"/>
<comment type="caution">
    <text evidence="1">The sequence shown here is derived from an EMBL/GenBank/DDBJ whole genome shotgun (WGS) entry which is preliminary data.</text>
</comment>
<dbReference type="EMBL" id="WJXO01000003">
    <property type="protein sequence ID" value="MRN39395.1"/>
    <property type="molecule type" value="Genomic_DNA"/>
</dbReference>
<dbReference type="Gene3D" id="3.10.450.40">
    <property type="match status" value="1"/>
</dbReference>
<organism evidence="1 3">
    <name type="scientific">Neisseria brasiliensis</name>
    <dbReference type="NCBI Taxonomy" id="2666100"/>
    <lineage>
        <taxon>Bacteria</taxon>
        <taxon>Pseudomonadati</taxon>
        <taxon>Pseudomonadota</taxon>
        <taxon>Betaproteobacteria</taxon>
        <taxon>Neisseriales</taxon>
        <taxon>Neisseriaceae</taxon>
        <taxon>Neisseria</taxon>
    </lineage>
</organism>
<dbReference type="Proteomes" id="UP000486297">
    <property type="component" value="Unassembled WGS sequence"/>
</dbReference>
<accession>A0A5Q3S1T7</accession>
<evidence type="ECO:0000313" key="1">
    <source>
        <dbReference type="EMBL" id="MRN38926.1"/>
    </source>
</evidence>
<dbReference type="InterPro" id="IPR010877">
    <property type="entry name" value="Phage_Mu_Gp46"/>
</dbReference>
<evidence type="ECO:0000313" key="3">
    <source>
        <dbReference type="Proteomes" id="UP000486297"/>
    </source>
</evidence>
<gene>
    <name evidence="1" type="ORF">GJU80_10685</name>
    <name evidence="2" type="ORF">GJU80_13160</name>
</gene>
<dbReference type="SUPFAM" id="SSF160719">
    <property type="entry name" value="gpW/gp25-like"/>
    <property type="match status" value="1"/>
</dbReference>
<evidence type="ECO:0008006" key="4">
    <source>
        <dbReference type="Google" id="ProtNLM"/>
    </source>
</evidence>
<dbReference type="AlphaFoldDB" id="A0A5Q3S1T7"/>
<dbReference type="Pfam" id="PF07409">
    <property type="entry name" value="GP46"/>
    <property type="match status" value="1"/>
</dbReference>
<dbReference type="EMBL" id="WJXO01000001">
    <property type="protein sequence ID" value="MRN38926.1"/>
    <property type="molecule type" value="Genomic_DNA"/>
</dbReference>
<protein>
    <recommendedName>
        <fullName evidence="4">Phage protein GP46</fullName>
    </recommendedName>
</protein>
<sequence>MDKELDTLTGDYTGRTIDSLKNAVYIRLKTPLGSWWADKNIGSLLHLLEREKDLERVGLLAKQYAEEALQPIVDDGRAERIEVTAEQPHNGMLYLNIRVETVAGGFDYRHGVPVI</sequence>
<dbReference type="RefSeq" id="WP_097784601.1">
    <property type="nucleotide sequence ID" value="NZ_CP046027.1"/>
</dbReference>
<name>A0A5Q3S1T7_9NEIS</name>